<dbReference type="RefSeq" id="WP_183947184.1">
    <property type="nucleotide sequence ID" value="NZ_JACHHX010000002.1"/>
</dbReference>
<dbReference type="Pfam" id="PF05962">
    <property type="entry name" value="HutD"/>
    <property type="match status" value="1"/>
</dbReference>
<dbReference type="InterPro" id="IPR010282">
    <property type="entry name" value="Uncharacterised_HutD/Ves"/>
</dbReference>
<dbReference type="AlphaFoldDB" id="A0A7W7V7H3"/>
<proteinExistence type="predicted"/>
<reference evidence="1 2" key="1">
    <citation type="submission" date="2020-08" db="EMBL/GenBank/DDBJ databases">
        <title>Genomic Encyclopedia of Type Strains, Phase IV (KMG-IV): sequencing the most valuable type-strain genomes for metagenomic binning, comparative biology and taxonomic classification.</title>
        <authorList>
            <person name="Goeker M."/>
        </authorList>
    </citation>
    <scope>NUCLEOTIDE SEQUENCE [LARGE SCALE GENOMIC DNA]</scope>
    <source>
        <strain evidence="1 2">DSM 25897</strain>
    </source>
</reference>
<gene>
    <name evidence="1" type="ORF">HNQ58_000487</name>
</gene>
<evidence type="ECO:0000313" key="1">
    <source>
        <dbReference type="EMBL" id="MBB5014613.1"/>
    </source>
</evidence>
<dbReference type="EMBL" id="JACHHX010000002">
    <property type="protein sequence ID" value="MBB5014613.1"/>
    <property type="molecule type" value="Genomic_DNA"/>
</dbReference>
<sequence length="195" mass="21868">MHIHAIPANEYRRERWKNGLGWTREIVRSPVGAEDWDWRLSIAEIDRDCDFSTFDGVDRILVLLGGEGMRLQFADGERVELHPPYGHVAFAGERALHCRLLAGPTRDFNLMWRRGRIQAELMRRPLVGPMVFFAEAGVSWAVHVLAGRAHFQDRPEAATLEAGDTAVLSAPAAGEPARVILSGGGELLVIRLRRR</sequence>
<dbReference type="Proteomes" id="UP000519004">
    <property type="component" value="Unassembled WGS sequence"/>
</dbReference>
<dbReference type="InterPro" id="IPR011051">
    <property type="entry name" value="RmlC_Cupin_sf"/>
</dbReference>
<protein>
    <recommendedName>
        <fullName evidence="3">HutD family protein</fullName>
    </recommendedName>
</protein>
<organism evidence="1 2">
    <name type="scientific">Rehaibacterium terrae</name>
    <dbReference type="NCBI Taxonomy" id="1341696"/>
    <lineage>
        <taxon>Bacteria</taxon>
        <taxon>Pseudomonadati</taxon>
        <taxon>Pseudomonadota</taxon>
        <taxon>Gammaproteobacteria</taxon>
        <taxon>Lysobacterales</taxon>
        <taxon>Lysobacteraceae</taxon>
        <taxon>Rehaibacterium</taxon>
    </lineage>
</organism>
<comment type="caution">
    <text evidence="1">The sequence shown here is derived from an EMBL/GenBank/DDBJ whole genome shotgun (WGS) entry which is preliminary data.</text>
</comment>
<evidence type="ECO:0008006" key="3">
    <source>
        <dbReference type="Google" id="ProtNLM"/>
    </source>
</evidence>
<dbReference type="CDD" id="cd20293">
    <property type="entry name" value="cupin_HutD_N"/>
    <property type="match status" value="1"/>
</dbReference>
<dbReference type="SUPFAM" id="SSF51182">
    <property type="entry name" value="RmlC-like cupins"/>
    <property type="match status" value="1"/>
</dbReference>
<evidence type="ECO:0000313" key="2">
    <source>
        <dbReference type="Proteomes" id="UP000519004"/>
    </source>
</evidence>
<accession>A0A7W7V7H3</accession>
<name>A0A7W7V7H3_9GAMM</name>
<dbReference type="PANTHER" id="PTHR37943">
    <property type="entry name" value="PROTEIN VES"/>
    <property type="match status" value="1"/>
</dbReference>
<dbReference type="PANTHER" id="PTHR37943:SF1">
    <property type="entry name" value="PROTEIN VES"/>
    <property type="match status" value="1"/>
</dbReference>
<keyword evidence="2" id="KW-1185">Reference proteome</keyword>
<dbReference type="Gene3D" id="2.60.120.10">
    <property type="entry name" value="Jelly Rolls"/>
    <property type="match status" value="1"/>
</dbReference>
<dbReference type="InterPro" id="IPR014710">
    <property type="entry name" value="RmlC-like_jellyroll"/>
</dbReference>